<organism evidence="12">
    <name type="scientific">Tanacetum cinerariifolium</name>
    <name type="common">Dalmatian daisy</name>
    <name type="synonym">Chrysanthemum cinerariifolium</name>
    <dbReference type="NCBI Taxonomy" id="118510"/>
    <lineage>
        <taxon>Eukaryota</taxon>
        <taxon>Viridiplantae</taxon>
        <taxon>Streptophyta</taxon>
        <taxon>Embryophyta</taxon>
        <taxon>Tracheophyta</taxon>
        <taxon>Spermatophyta</taxon>
        <taxon>Magnoliopsida</taxon>
        <taxon>eudicotyledons</taxon>
        <taxon>Gunneridae</taxon>
        <taxon>Pentapetalae</taxon>
        <taxon>asterids</taxon>
        <taxon>campanulids</taxon>
        <taxon>Asterales</taxon>
        <taxon>Asteraceae</taxon>
        <taxon>Asteroideae</taxon>
        <taxon>Anthemideae</taxon>
        <taxon>Anthemidinae</taxon>
        <taxon>Tanacetum</taxon>
    </lineage>
</organism>
<dbReference type="InterPro" id="IPR021109">
    <property type="entry name" value="Peptidase_aspartic_dom_sf"/>
</dbReference>
<evidence type="ECO:0000256" key="2">
    <source>
        <dbReference type="ARBA" id="ARBA00022679"/>
    </source>
</evidence>
<dbReference type="CDD" id="cd01647">
    <property type="entry name" value="RT_LTR"/>
    <property type="match status" value="1"/>
</dbReference>
<feature type="domain" description="Reverse transcriptase RNase H-like" evidence="10">
    <location>
        <begin position="803"/>
        <end position="874"/>
    </location>
</feature>
<keyword evidence="5" id="KW-0255">Endonuclease</keyword>
<dbReference type="CDD" id="cd00303">
    <property type="entry name" value="retropepsin_like"/>
    <property type="match status" value="1"/>
</dbReference>
<dbReference type="SUPFAM" id="SSF56672">
    <property type="entry name" value="DNA/RNA polymerases"/>
    <property type="match status" value="2"/>
</dbReference>
<dbReference type="GO" id="GO:0016787">
    <property type="term" value="F:hydrolase activity"/>
    <property type="evidence" value="ECO:0007669"/>
    <property type="project" value="UniProtKB-KW"/>
</dbReference>
<feature type="compositionally biased region" description="Polar residues" evidence="8">
    <location>
        <begin position="1"/>
        <end position="19"/>
    </location>
</feature>
<dbReference type="InterPro" id="IPR050951">
    <property type="entry name" value="Retrovirus_Pol_polyprotein"/>
</dbReference>
<evidence type="ECO:0000256" key="7">
    <source>
        <dbReference type="ARBA" id="ARBA00022918"/>
    </source>
</evidence>
<keyword evidence="6" id="KW-0378">Hydrolase</keyword>
<dbReference type="PANTHER" id="PTHR37984:SF5">
    <property type="entry name" value="PROTEIN NYNRIN-LIKE"/>
    <property type="match status" value="1"/>
</dbReference>
<feature type="domain" description="Integrase zinc-binding" evidence="11">
    <location>
        <begin position="983"/>
        <end position="1039"/>
    </location>
</feature>
<reference evidence="12" key="1">
    <citation type="journal article" date="2019" name="Sci. Rep.">
        <title>Draft genome of Tanacetum cinerariifolium, the natural source of mosquito coil.</title>
        <authorList>
            <person name="Yamashiro T."/>
            <person name="Shiraishi A."/>
            <person name="Satake H."/>
            <person name="Nakayama K."/>
        </authorList>
    </citation>
    <scope>NUCLEOTIDE SEQUENCE</scope>
</reference>
<feature type="domain" description="Reverse transcriptase" evidence="9">
    <location>
        <begin position="426"/>
        <end position="592"/>
    </location>
</feature>
<keyword evidence="4" id="KW-0540">Nuclease</keyword>
<evidence type="ECO:0000256" key="3">
    <source>
        <dbReference type="ARBA" id="ARBA00022695"/>
    </source>
</evidence>
<dbReference type="Pfam" id="PF17921">
    <property type="entry name" value="Integrase_H2C2"/>
    <property type="match status" value="1"/>
</dbReference>
<dbReference type="Pfam" id="PF00078">
    <property type="entry name" value="RVT_1"/>
    <property type="match status" value="1"/>
</dbReference>
<dbReference type="GO" id="GO:0004519">
    <property type="term" value="F:endonuclease activity"/>
    <property type="evidence" value="ECO:0007669"/>
    <property type="project" value="UniProtKB-KW"/>
</dbReference>
<dbReference type="InterPro" id="IPR043502">
    <property type="entry name" value="DNA/RNA_pol_sf"/>
</dbReference>
<dbReference type="Gene3D" id="2.40.70.10">
    <property type="entry name" value="Acid Proteases"/>
    <property type="match status" value="1"/>
</dbReference>
<keyword evidence="3" id="KW-0548">Nucleotidyltransferase</keyword>
<keyword evidence="7 12" id="KW-0695">RNA-directed DNA polymerase</keyword>
<dbReference type="Gene3D" id="3.10.10.10">
    <property type="entry name" value="HIV Type 1 Reverse Transcriptase, subunit A, domain 1"/>
    <property type="match status" value="1"/>
</dbReference>
<dbReference type="AlphaFoldDB" id="A0A699JAA8"/>
<dbReference type="CDD" id="cd09274">
    <property type="entry name" value="RNase_HI_RT_Ty3"/>
    <property type="match status" value="1"/>
</dbReference>
<evidence type="ECO:0000256" key="4">
    <source>
        <dbReference type="ARBA" id="ARBA00022722"/>
    </source>
</evidence>
<accession>A0A699JAA8</accession>
<dbReference type="InterPro" id="IPR041373">
    <property type="entry name" value="RT_RNaseH"/>
</dbReference>
<evidence type="ECO:0000256" key="1">
    <source>
        <dbReference type="ARBA" id="ARBA00012493"/>
    </source>
</evidence>
<proteinExistence type="predicted"/>
<name>A0A699JAA8_TANCI</name>
<feature type="region of interest" description="Disordered" evidence="8">
    <location>
        <begin position="1"/>
        <end position="34"/>
    </location>
</feature>
<sequence>STSEPANTPVSASKPNLQASIPYPSRRNDEKNREKAKDQIKKFYQLFKDISFKISFTDALILMPKLASTLKALISNKEKLSEMARTLLNEHCSAKKLSLLDLTPTCMTLELADRSISRPVGVAQDVYVKVGSFHFSADFVVVDFDADPRVPLILERSFLKTIRALIDVFKGELTLRVGKEAITFNLDQTSRYSANYNDMMAKRIDVIDMACEEYSLEVLGFSDVTTSGNPTPSDDLIVSTTSPTLTLFGDSDFLLFEEANAFLGLEDDPDSPELDPSYYDPEGDIQMLEAILNSDPAPSLPNHEQSAPSFKNELKACEAKTIKSSIDEPPEVELKDLPPHLEYAFLEGDNKFPVIIAKELGDEEKAALIKVLKSHKRAIAWKLSDIQGINPEFCTHKILMEEDYKPAIQHQRRVNPKIHDVIKKENEENELIPTRLVTGWRVCINYRRLNEATRKDHFPLPFMDQMLERLAGNEYYCFLDGFFGYFQIPVDPRDQEKTMFTCPYGTFTYRRMPFGLCNAPGTFQRCMLAIFHDMVEKTMEVFMDDFSVFGNSFETCLSWLDKMLQRCEDTKLCLNWEKSHFMVKEGIVIGHKIPRNGIEVNKAKVNVITKLPHPTTVKGVRSFLDHAGFYRRFIFPIVELQSKVEAEAPLGLLSLSGKELKKSFMKNTYFNLLERVVGLFYSSLPWHRGWRPEQLSLFLPRGGPSFGFRDSEFGPLKITSFFIRRSVSKVSRLYPSVNFRRLSSSSTGAVVVGMARSEMSVRVDQDQICLSKCFSDCSKISRPMTHLLEKDTTFIFSEDCIKAFQTKTLTEAESNYTTTEKETLAVVYAFEKFMSYLIMNKCIMHTDHSALKYLFAKKDAKARLLQWVLLLQEFDFDVLDTKRAENLEADHLSRLEKPYENVLNPKEINETFPLETLNMVTFRGDSSAPWFADFANYHAGNFIVKGMSSQQKNKFFKDVKHYFWDDPFLFKICADQVIRRCVHDKETLDILKACHNRSTGGHHGANLTAKKVFNSSFFWPTIYKDAHELVKNCDSCQRQGKISQCDEMPQNSI</sequence>
<keyword evidence="2" id="KW-0808">Transferase</keyword>
<evidence type="ECO:0000256" key="5">
    <source>
        <dbReference type="ARBA" id="ARBA00022759"/>
    </source>
</evidence>
<dbReference type="GO" id="GO:0003964">
    <property type="term" value="F:RNA-directed DNA polymerase activity"/>
    <property type="evidence" value="ECO:0007669"/>
    <property type="project" value="UniProtKB-KW"/>
</dbReference>
<dbReference type="InterPro" id="IPR041588">
    <property type="entry name" value="Integrase_H2C2"/>
</dbReference>
<dbReference type="Gene3D" id="3.30.70.270">
    <property type="match status" value="2"/>
</dbReference>
<comment type="caution">
    <text evidence="12">The sequence shown here is derived from an EMBL/GenBank/DDBJ whole genome shotgun (WGS) entry which is preliminary data.</text>
</comment>
<dbReference type="Pfam" id="PF17917">
    <property type="entry name" value="RT_RNaseH"/>
    <property type="match status" value="1"/>
</dbReference>
<dbReference type="InterPro" id="IPR000477">
    <property type="entry name" value="RT_dom"/>
</dbReference>
<dbReference type="EC" id="2.7.7.49" evidence="1"/>
<evidence type="ECO:0000259" key="11">
    <source>
        <dbReference type="Pfam" id="PF17921"/>
    </source>
</evidence>
<evidence type="ECO:0000259" key="10">
    <source>
        <dbReference type="Pfam" id="PF17917"/>
    </source>
</evidence>
<protein>
    <recommendedName>
        <fullName evidence="1">RNA-directed DNA polymerase</fullName>
        <ecNumber evidence="1">2.7.7.49</ecNumber>
    </recommendedName>
</protein>
<dbReference type="EMBL" id="BKCJ010387577">
    <property type="protein sequence ID" value="GFA21922.1"/>
    <property type="molecule type" value="Genomic_DNA"/>
</dbReference>
<gene>
    <name evidence="12" type="ORF">Tci_593894</name>
</gene>
<evidence type="ECO:0000256" key="6">
    <source>
        <dbReference type="ARBA" id="ARBA00022801"/>
    </source>
</evidence>
<dbReference type="InterPro" id="IPR043128">
    <property type="entry name" value="Rev_trsase/Diguanyl_cyclase"/>
</dbReference>
<evidence type="ECO:0000256" key="8">
    <source>
        <dbReference type="SAM" id="MobiDB-lite"/>
    </source>
</evidence>
<evidence type="ECO:0000313" key="12">
    <source>
        <dbReference type="EMBL" id="GFA21922.1"/>
    </source>
</evidence>
<dbReference type="Gene3D" id="1.10.340.70">
    <property type="match status" value="1"/>
</dbReference>
<feature type="non-terminal residue" evidence="12">
    <location>
        <position position="1"/>
    </location>
</feature>
<evidence type="ECO:0000259" key="9">
    <source>
        <dbReference type="Pfam" id="PF00078"/>
    </source>
</evidence>
<dbReference type="PANTHER" id="PTHR37984">
    <property type="entry name" value="PROTEIN CBG26694"/>
    <property type="match status" value="1"/>
</dbReference>